<feature type="transmembrane region" description="Helical" evidence="8">
    <location>
        <begin position="223"/>
        <end position="242"/>
    </location>
</feature>
<feature type="domain" description="Type II secretion system protein GspF" evidence="9">
    <location>
        <begin position="70"/>
        <end position="193"/>
    </location>
</feature>
<evidence type="ECO:0000256" key="4">
    <source>
        <dbReference type="ARBA" id="ARBA00022519"/>
    </source>
</evidence>
<evidence type="ECO:0000313" key="10">
    <source>
        <dbReference type="EMBL" id="MBB3048068.1"/>
    </source>
</evidence>
<name>A0A7W4W5W7_9GAMM</name>
<keyword evidence="5 8" id="KW-0812">Transmembrane</keyword>
<evidence type="ECO:0000256" key="8">
    <source>
        <dbReference type="SAM" id="Phobius"/>
    </source>
</evidence>
<dbReference type="InterPro" id="IPR003004">
    <property type="entry name" value="GspF/PilC"/>
</dbReference>
<evidence type="ECO:0000256" key="5">
    <source>
        <dbReference type="ARBA" id="ARBA00022692"/>
    </source>
</evidence>
<comment type="caution">
    <text evidence="10">The sequence shown here is derived from an EMBL/GenBank/DDBJ whole genome shotgun (WGS) entry which is preliminary data.</text>
</comment>
<evidence type="ECO:0000256" key="3">
    <source>
        <dbReference type="ARBA" id="ARBA00022475"/>
    </source>
</evidence>
<evidence type="ECO:0000313" key="11">
    <source>
        <dbReference type="Proteomes" id="UP000537130"/>
    </source>
</evidence>
<dbReference type="PANTHER" id="PTHR30012:SF0">
    <property type="entry name" value="TYPE II SECRETION SYSTEM PROTEIN F-RELATED"/>
    <property type="match status" value="1"/>
</dbReference>
<dbReference type="GO" id="GO:0015627">
    <property type="term" value="C:type II protein secretion system complex"/>
    <property type="evidence" value="ECO:0007669"/>
    <property type="project" value="InterPro"/>
</dbReference>
<dbReference type="PANTHER" id="PTHR30012">
    <property type="entry name" value="GENERAL SECRETION PATHWAY PROTEIN"/>
    <property type="match status" value="1"/>
</dbReference>
<proteinExistence type="inferred from homology"/>
<protein>
    <submittedName>
        <fullName evidence="10">General secretion pathway protein F</fullName>
    </submittedName>
</protein>
<comment type="subcellular location">
    <subcellularLocation>
        <location evidence="1">Cell inner membrane</location>
        <topology evidence="1">Multi-pass membrane protein</topology>
    </subcellularLocation>
</comment>
<dbReference type="EMBL" id="JACHWY010000002">
    <property type="protein sequence ID" value="MBB3048068.1"/>
    <property type="molecule type" value="Genomic_DNA"/>
</dbReference>
<dbReference type="Pfam" id="PF00482">
    <property type="entry name" value="T2SSF"/>
    <property type="match status" value="2"/>
</dbReference>
<keyword evidence="6 8" id="KW-1133">Transmembrane helix</keyword>
<feature type="domain" description="Type II secretion system protein GspF" evidence="9">
    <location>
        <begin position="274"/>
        <end position="395"/>
    </location>
</feature>
<keyword evidence="11" id="KW-1185">Reference proteome</keyword>
<evidence type="ECO:0000256" key="2">
    <source>
        <dbReference type="ARBA" id="ARBA00005745"/>
    </source>
</evidence>
<dbReference type="InterPro" id="IPR042094">
    <property type="entry name" value="T2SS_GspF_sf"/>
</dbReference>
<gene>
    <name evidence="10" type="ORF">FHR99_002334</name>
</gene>
<dbReference type="FunFam" id="1.20.81.30:FF:000001">
    <property type="entry name" value="Type II secretion system protein F"/>
    <property type="match status" value="2"/>
</dbReference>
<evidence type="ECO:0000256" key="6">
    <source>
        <dbReference type="ARBA" id="ARBA00022989"/>
    </source>
</evidence>
<organism evidence="10 11">
    <name type="scientific">Litorivivens lipolytica</name>
    <dbReference type="NCBI Taxonomy" id="1524264"/>
    <lineage>
        <taxon>Bacteria</taxon>
        <taxon>Pseudomonadati</taxon>
        <taxon>Pseudomonadota</taxon>
        <taxon>Gammaproteobacteria</taxon>
        <taxon>Litorivivens</taxon>
    </lineage>
</organism>
<evidence type="ECO:0000256" key="7">
    <source>
        <dbReference type="ARBA" id="ARBA00023136"/>
    </source>
</evidence>
<feature type="transmembrane region" description="Helical" evidence="8">
    <location>
        <begin position="375"/>
        <end position="397"/>
    </location>
</feature>
<dbReference type="AlphaFoldDB" id="A0A7W4W5W7"/>
<dbReference type="InterPro" id="IPR018076">
    <property type="entry name" value="T2SS_GspF_dom"/>
</dbReference>
<keyword evidence="3" id="KW-1003">Cell membrane</keyword>
<evidence type="ECO:0000256" key="1">
    <source>
        <dbReference type="ARBA" id="ARBA00004429"/>
    </source>
</evidence>
<dbReference type="Proteomes" id="UP000537130">
    <property type="component" value="Unassembled WGS sequence"/>
</dbReference>
<comment type="similarity">
    <text evidence="2">Belongs to the GSP F family.</text>
</comment>
<dbReference type="RefSeq" id="WP_183410835.1">
    <property type="nucleotide sequence ID" value="NZ_JACHWY010000002.1"/>
</dbReference>
<dbReference type="InterPro" id="IPR011850">
    <property type="entry name" value="T2SS_GspF"/>
</dbReference>
<keyword evidence="4" id="KW-0997">Cell inner membrane</keyword>
<accession>A0A7W4W5W7</accession>
<feature type="transmembrane region" description="Helical" evidence="8">
    <location>
        <begin position="170"/>
        <end position="192"/>
    </location>
</feature>
<dbReference type="NCBIfam" id="TIGR02120">
    <property type="entry name" value="GspF"/>
    <property type="match status" value="1"/>
</dbReference>
<dbReference type="PRINTS" id="PR00812">
    <property type="entry name" value="BCTERIALGSPF"/>
</dbReference>
<reference evidence="10 11" key="1">
    <citation type="submission" date="2020-08" db="EMBL/GenBank/DDBJ databases">
        <title>Genomic Encyclopedia of Type Strains, Phase III (KMG-III): the genomes of soil and plant-associated and newly described type strains.</title>
        <authorList>
            <person name="Whitman W."/>
        </authorList>
    </citation>
    <scope>NUCLEOTIDE SEQUENCE [LARGE SCALE GENOMIC DNA]</scope>
    <source>
        <strain evidence="10 11">CECT 8654</strain>
    </source>
</reference>
<dbReference type="Gene3D" id="1.20.81.30">
    <property type="entry name" value="Type II secretion system (T2SS), domain F"/>
    <property type="match status" value="2"/>
</dbReference>
<sequence length="405" mass="44622">MPAYDYVALDASGKRQRGILEADSDRLARAQLREKQLIPVEVSESRKKQSGSDAGFSLFQSVSVNDLSLFTRHLATLVQSGIPLEEALHATARQTRHRRLQSVVMSLRSRVLEGHSLADGLRDFPRVFSPVFRSLVASGEQSGDLGQVLDQLADYTENAQKLRSTVTQAMVYPIALTVVAILVIGVLMVYVVPKVVAQFDHYGQTLPLLTRILITISEAMANYWMHALVLLGLLMLAGRWWMKDEGRRKRVHKRLLRLPVVGDVLLSVDSARMLHTLGILLASGVSLIEAIKVGLGTLNNLHLQEGMAQVANDVREGKSFSFALQQMNELPPMAVYMITSGEQSGELDTMVRRSADNLAREVEARVSIMTSLLEPLLIVGMGLVVVTIVLAILLPILQLNNLSGF</sequence>
<dbReference type="GO" id="GO:0005886">
    <property type="term" value="C:plasma membrane"/>
    <property type="evidence" value="ECO:0007669"/>
    <property type="project" value="UniProtKB-SubCell"/>
</dbReference>
<evidence type="ECO:0000259" key="9">
    <source>
        <dbReference type="Pfam" id="PF00482"/>
    </source>
</evidence>
<dbReference type="GO" id="GO:0015628">
    <property type="term" value="P:protein secretion by the type II secretion system"/>
    <property type="evidence" value="ECO:0007669"/>
    <property type="project" value="InterPro"/>
</dbReference>
<keyword evidence="7 8" id="KW-0472">Membrane</keyword>